<protein>
    <submittedName>
        <fullName evidence="6">Antithrombin-III</fullName>
    </submittedName>
</protein>
<dbReference type="SUPFAM" id="SSF56574">
    <property type="entry name" value="Serpins"/>
    <property type="match status" value="1"/>
</dbReference>
<dbReference type="SMART" id="SM00093">
    <property type="entry name" value="SERPIN"/>
    <property type="match status" value="1"/>
</dbReference>
<evidence type="ECO:0000256" key="4">
    <source>
        <dbReference type="SAM" id="SignalP"/>
    </source>
</evidence>
<dbReference type="AlphaFoldDB" id="A0A8X6LX93"/>
<keyword evidence="2" id="KW-0722">Serine protease inhibitor</keyword>
<dbReference type="InterPro" id="IPR036186">
    <property type="entry name" value="Serpin_sf"/>
</dbReference>
<name>A0A8X6LX93_TRICU</name>
<reference evidence="6" key="1">
    <citation type="submission" date="2020-07" db="EMBL/GenBank/DDBJ databases">
        <title>Multicomponent nature underlies the extraordinary mechanical properties of spider dragline silk.</title>
        <authorList>
            <person name="Kono N."/>
            <person name="Nakamura H."/>
            <person name="Mori M."/>
            <person name="Yoshida Y."/>
            <person name="Ohtoshi R."/>
            <person name="Malay A.D."/>
            <person name="Moran D.A.P."/>
            <person name="Tomita M."/>
            <person name="Numata K."/>
            <person name="Arakawa K."/>
        </authorList>
    </citation>
    <scope>NUCLEOTIDE SEQUENCE</scope>
</reference>
<dbReference type="InterPro" id="IPR000215">
    <property type="entry name" value="Serpin_fam"/>
</dbReference>
<keyword evidence="7" id="KW-1185">Reference proteome</keyword>
<evidence type="ECO:0000256" key="2">
    <source>
        <dbReference type="ARBA" id="ARBA00022900"/>
    </source>
</evidence>
<gene>
    <name evidence="6" type="primary">SERPINC1</name>
    <name evidence="6" type="ORF">TNCT_76961</name>
</gene>
<feature type="domain" description="Serpin" evidence="5">
    <location>
        <begin position="42"/>
        <end position="413"/>
    </location>
</feature>
<dbReference type="GO" id="GO:0005615">
    <property type="term" value="C:extracellular space"/>
    <property type="evidence" value="ECO:0007669"/>
    <property type="project" value="InterPro"/>
</dbReference>
<dbReference type="InterPro" id="IPR023796">
    <property type="entry name" value="Serpin_dom"/>
</dbReference>
<dbReference type="Gene3D" id="2.30.39.10">
    <property type="entry name" value="Alpha-1-antitrypsin, domain 1"/>
    <property type="match status" value="1"/>
</dbReference>
<evidence type="ECO:0000313" key="6">
    <source>
        <dbReference type="EMBL" id="GFR23394.1"/>
    </source>
</evidence>
<dbReference type="GO" id="GO:0004867">
    <property type="term" value="F:serine-type endopeptidase inhibitor activity"/>
    <property type="evidence" value="ECO:0007669"/>
    <property type="project" value="UniProtKB-KW"/>
</dbReference>
<keyword evidence="1" id="KW-0646">Protease inhibitor</keyword>
<evidence type="ECO:0000256" key="3">
    <source>
        <dbReference type="RuleBase" id="RU000411"/>
    </source>
</evidence>
<dbReference type="PANTHER" id="PTHR11461">
    <property type="entry name" value="SERINE PROTEASE INHIBITOR, SERPIN"/>
    <property type="match status" value="1"/>
</dbReference>
<evidence type="ECO:0000259" key="5">
    <source>
        <dbReference type="SMART" id="SM00093"/>
    </source>
</evidence>
<accession>A0A8X6LX93</accession>
<dbReference type="Pfam" id="PF00079">
    <property type="entry name" value="Serpin"/>
    <property type="match status" value="1"/>
</dbReference>
<dbReference type="InterPro" id="IPR023795">
    <property type="entry name" value="Serpin_CS"/>
</dbReference>
<keyword evidence="4" id="KW-0732">Signal</keyword>
<dbReference type="Gene3D" id="3.30.497.10">
    <property type="entry name" value="Antithrombin, subunit I, domain 2"/>
    <property type="match status" value="1"/>
</dbReference>
<sequence length="413" mass="47746">MFPKLLLCVILLAAIKSTLSPNLKFLSDLRWKLSYSLNRFGVYFYHYLPYRNQENIFISPLSITNALNALYLGSRGKTYEELSDVLMYGKVNLTKVEIIQVATMFSPQFLFGDDKQFYVFNTANAILINPNSSLRIDAVFQREIAARFSVAMMNVDFFEPSRETLHSLNRWLLTQTRKIRFYDLDINAPADLTVISSAYLKAAWEYEFSPLDTNEEIFYNRGLRSGAKNVSMMHMTNELNYYSDDDSLRILELPFKDRAIRMFIFLPKKLNGLLNLEREFSQIFLKELRKLSARNVYVSLPKFQIRYSTSMIPSLTGMGATELFNPESVDLSIMIGGKKVVIGKMVHKTFLTVMEGGFDTKDTIEEGFDTKATSFGNSTKSCRRVLFKVNRPFFFIITDRRPRILFIGRVNEL</sequence>
<dbReference type="InterPro" id="IPR042178">
    <property type="entry name" value="Serpin_sf_1"/>
</dbReference>
<dbReference type="InterPro" id="IPR042185">
    <property type="entry name" value="Serpin_sf_2"/>
</dbReference>
<comment type="caution">
    <text evidence="6">The sequence shown here is derived from an EMBL/GenBank/DDBJ whole genome shotgun (WGS) entry which is preliminary data.</text>
</comment>
<evidence type="ECO:0000256" key="1">
    <source>
        <dbReference type="ARBA" id="ARBA00022690"/>
    </source>
</evidence>
<feature type="chain" id="PRO_5036479720" evidence="4">
    <location>
        <begin position="21"/>
        <end position="413"/>
    </location>
</feature>
<dbReference type="CDD" id="cd00172">
    <property type="entry name" value="serpin"/>
    <property type="match status" value="1"/>
</dbReference>
<dbReference type="Proteomes" id="UP000887116">
    <property type="component" value="Unassembled WGS sequence"/>
</dbReference>
<comment type="similarity">
    <text evidence="3">Belongs to the serpin family.</text>
</comment>
<evidence type="ECO:0000313" key="7">
    <source>
        <dbReference type="Proteomes" id="UP000887116"/>
    </source>
</evidence>
<dbReference type="OrthoDB" id="671595at2759"/>
<feature type="signal peptide" evidence="4">
    <location>
        <begin position="1"/>
        <end position="20"/>
    </location>
</feature>
<dbReference type="PANTHER" id="PTHR11461:SF372">
    <property type="entry name" value="ACCESSORY GLAND PROTEIN ACP76A-RELATED"/>
    <property type="match status" value="1"/>
</dbReference>
<organism evidence="6 7">
    <name type="scientific">Trichonephila clavata</name>
    <name type="common">Joro spider</name>
    <name type="synonym">Nephila clavata</name>
    <dbReference type="NCBI Taxonomy" id="2740835"/>
    <lineage>
        <taxon>Eukaryota</taxon>
        <taxon>Metazoa</taxon>
        <taxon>Ecdysozoa</taxon>
        <taxon>Arthropoda</taxon>
        <taxon>Chelicerata</taxon>
        <taxon>Arachnida</taxon>
        <taxon>Araneae</taxon>
        <taxon>Araneomorphae</taxon>
        <taxon>Entelegynae</taxon>
        <taxon>Araneoidea</taxon>
        <taxon>Nephilidae</taxon>
        <taxon>Trichonephila</taxon>
    </lineage>
</organism>
<proteinExistence type="inferred from homology"/>
<dbReference type="EMBL" id="BMAO01018425">
    <property type="protein sequence ID" value="GFR23394.1"/>
    <property type="molecule type" value="Genomic_DNA"/>
</dbReference>
<dbReference type="PROSITE" id="PS00284">
    <property type="entry name" value="SERPIN"/>
    <property type="match status" value="1"/>
</dbReference>